<dbReference type="AlphaFoldDB" id="A0A8S0V3S6"/>
<accession>A0A8S0V3S6</accession>
<gene>
    <name evidence="1" type="ORF">OLEA9_A113461</name>
</gene>
<comment type="caution">
    <text evidence="1">The sequence shown here is derived from an EMBL/GenBank/DDBJ whole genome shotgun (WGS) entry which is preliminary data.</text>
</comment>
<dbReference type="Proteomes" id="UP000594638">
    <property type="component" value="Unassembled WGS sequence"/>
</dbReference>
<reference evidence="1 2" key="1">
    <citation type="submission" date="2019-12" db="EMBL/GenBank/DDBJ databases">
        <authorList>
            <person name="Alioto T."/>
            <person name="Alioto T."/>
            <person name="Gomez Garrido J."/>
        </authorList>
    </citation>
    <scope>NUCLEOTIDE SEQUENCE [LARGE SCALE GENOMIC DNA]</scope>
</reference>
<sequence>MDKSVKLMCSRQDRLEGLLIETNYKYGSLVAMMAKMNGRNGKGMQMEGHVTPILSDGGAKISGTGNSSTQGNVLQLLGEMVRNVDYVKLLEDVAICKTDRVSLRGIKKALTKLKKREFPATSQRGIKKALTKLKKREFPAASQRGIKKALTKLKKRELCRREIEGILLICEVSVYI</sequence>
<proteinExistence type="predicted"/>
<keyword evidence="2" id="KW-1185">Reference proteome</keyword>
<evidence type="ECO:0000313" key="2">
    <source>
        <dbReference type="Proteomes" id="UP000594638"/>
    </source>
</evidence>
<dbReference type="Gramene" id="OE9A113461T1">
    <property type="protein sequence ID" value="OE9A113461C1"/>
    <property type="gene ID" value="OE9A113461"/>
</dbReference>
<protein>
    <submittedName>
        <fullName evidence="1">Uncharacterized protein</fullName>
    </submittedName>
</protein>
<evidence type="ECO:0000313" key="1">
    <source>
        <dbReference type="EMBL" id="CAA3027866.1"/>
    </source>
</evidence>
<dbReference type="EMBL" id="CACTIH010009226">
    <property type="protein sequence ID" value="CAA3027866.1"/>
    <property type="molecule type" value="Genomic_DNA"/>
</dbReference>
<name>A0A8S0V3S6_OLEEU</name>
<organism evidence="1 2">
    <name type="scientific">Olea europaea subsp. europaea</name>
    <dbReference type="NCBI Taxonomy" id="158383"/>
    <lineage>
        <taxon>Eukaryota</taxon>
        <taxon>Viridiplantae</taxon>
        <taxon>Streptophyta</taxon>
        <taxon>Embryophyta</taxon>
        <taxon>Tracheophyta</taxon>
        <taxon>Spermatophyta</taxon>
        <taxon>Magnoliopsida</taxon>
        <taxon>eudicotyledons</taxon>
        <taxon>Gunneridae</taxon>
        <taxon>Pentapetalae</taxon>
        <taxon>asterids</taxon>
        <taxon>lamiids</taxon>
        <taxon>Lamiales</taxon>
        <taxon>Oleaceae</taxon>
        <taxon>Oleeae</taxon>
        <taxon>Olea</taxon>
    </lineage>
</organism>